<proteinExistence type="inferred from homology"/>
<evidence type="ECO:0000313" key="6">
    <source>
        <dbReference type="EMBL" id="BBU47704.1"/>
    </source>
</evidence>
<feature type="coiled-coil region" evidence="2">
    <location>
        <begin position="63"/>
        <end position="109"/>
    </location>
</feature>
<evidence type="ECO:0000259" key="4">
    <source>
        <dbReference type="Pfam" id="PF03202"/>
    </source>
</evidence>
<dbReference type="AlphaFoldDB" id="A0A809S8Y3"/>
<dbReference type="KEGG" id="mfel:JPM2_3970"/>
<dbReference type="EMBL" id="AP022325">
    <property type="protein sequence ID" value="BBU47704.1"/>
    <property type="molecule type" value="Genomic_DNA"/>
</dbReference>
<protein>
    <submittedName>
        <fullName evidence="6">Putative lipoprotein</fullName>
    </submittedName>
</protein>
<keyword evidence="3" id="KW-0732">Signal</keyword>
<sequence>MTKKLKKYLLSFAGISLTTALTVAASCGSDAGSEKPVNNRELVLDLKDQVDWKLSRLTSETNYEELKTRLASINTNVQEATDDEVSKSREALEELNSQVEEKLIALKGENYIKRVQNSDQTGGFSQVQKDSIKLGVSWSNSNAPHQAIKSIVYEYNQLIDSISKMTNEEEKQAAYKKHKISPSSKPVEVIQFGNSYGDAANRVQKSLSSKDQSGFVNLIINYPPVAAMLAQSEMLLSFNSKNKNIETDINELFDKNFTGVNSQIEGVKKPSTFTLPLFKSTNVLGINAAVLGYFLETLKDLQVQFDPADSAYFEQFINASKSDREEVKKIWGEKVAQAEDVIAEYKKAPLTKSIFETYTEIIKFANTMQKLFAKSAVDNPDIHVFGINDIAGVYEQALYAAIGADAGKMIQSVSTNNGKISVDFTTLGNQNAEARTKTQEMFNALSQAFQVGSVYAFPSGQYSSSEQTKHRMAFSIGSTAGYAHNFKKSPDVLVRSTINSLDTVLNQDGVLFFRDKLGAKGNKPGDSEAVLARIGGRNNKLYKSGTPTDPALPNAIKDTYYYISKDAATDEKIQNLKTDKKSIIVNFVLTDQPRTKALKVELDKITDGSVENFVVANQKGDDILFIVIKNASETDITKFNDIDNLRKTNETKFKELLAKAKLSVFQETDHTIVNENELFAQITPSKWTKSDPKKVLFLQGPSLIGVRSNSEDELATKAFVYWLLNYKEELTYKQFDRQGNIEEGKSLGKGDPISFIQQKMSYVSGTKTLTSLPDNTFENNKYLSVVLKELKALVDDNDYVAFEEPGGVGSDAFRNQIKTAWNQKQKQYTEKANEVSFDSFISLTQLGQNK</sequence>
<dbReference type="InterPro" id="IPR004890">
    <property type="entry name" value="Lipoprotein_10_C"/>
</dbReference>
<dbReference type="Pfam" id="PF03202">
    <property type="entry name" value="Lipoprotein_10"/>
    <property type="match status" value="1"/>
</dbReference>
<dbReference type="PROSITE" id="PS51257">
    <property type="entry name" value="PROKAR_LIPOPROTEIN"/>
    <property type="match status" value="1"/>
</dbReference>
<evidence type="ECO:0000256" key="3">
    <source>
        <dbReference type="SAM" id="SignalP"/>
    </source>
</evidence>
<evidence type="ECO:0000313" key="7">
    <source>
        <dbReference type="Proteomes" id="UP000464317"/>
    </source>
</evidence>
<feature type="domain" description="Mycoplasma lipoprotein central" evidence="5">
    <location>
        <begin position="323"/>
        <end position="487"/>
    </location>
</feature>
<name>A0A809S8Y3_9BACT</name>
<organism evidence="6 7">
    <name type="scientific">Mycoplasmopsis felis</name>
    <dbReference type="NCBI Taxonomy" id="33923"/>
    <lineage>
        <taxon>Bacteria</taxon>
        <taxon>Bacillati</taxon>
        <taxon>Mycoplasmatota</taxon>
        <taxon>Mycoplasmoidales</taxon>
        <taxon>Metamycoplasmataceae</taxon>
        <taxon>Mycoplasmopsis</taxon>
    </lineage>
</organism>
<keyword evidence="6" id="KW-0449">Lipoprotein</keyword>
<keyword evidence="2" id="KW-0175">Coiled coil</keyword>
<evidence type="ECO:0000256" key="1">
    <source>
        <dbReference type="ARBA" id="ARBA00009031"/>
    </source>
</evidence>
<evidence type="ECO:0000256" key="2">
    <source>
        <dbReference type="SAM" id="Coils"/>
    </source>
</evidence>
<feature type="signal peptide" evidence="3">
    <location>
        <begin position="1"/>
        <end position="25"/>
    </location>
</feature>
<comment type="similarity">
    <text evidence="1">Belongs to the MG185/MG260 family.</text>
</comment>
<dbReference type="RefSeq" id="WP_161553164.1">
    <property type="nucleotide sequence ID" value="NZ_AP022325.1"/>
</dbReference>
<reference evidence="6 7" key="1">
    <citation type="submission" date="2020-01" db="EMBL/GenBank/DDBJ databases">
        <title>Complete genome sequence of Mycoplasma felis strain Myco-2.</title>
        <authorList>
            <person name="Kinoshita Y."/>
            <person name="Niwa H."/>
            <person name="Uchida-Fujii E."/>
            <person name="Nukada T."/>
        </authorList>
    </citation>
    <scope>NUCLEOTIDE SEQUENCE [LARGE SCALE GENOMIC DNA]</scope>
    <source>
        <strain evidence="6 7">Myco-2</strain>
    </source>
</reference>
<evidence type="ECO:0000259" key="5">
    <source>
        <dbReference type="Pfam" id="PF03305"/>
    </source>
</evidence>
<feature type="domain" description="Mycoplasma lipoprotein C-terminal" evidence="4">
    <location>
        <begin position="698"/>
        <end position="823"/>
    </location>
</feature>
<dbReference type="Proteomes" id="UP000464317">
    <property type="component" value="Chromosome"/>
</dbReference>
<dbReference type="InterPro" id="IPR004984">
    <property type="entry name" value="Mycoplasma_lipoprotein_cen_dom"/>
</dbReference>
<gene>
    <name evidence="6" type="ORF">JPM2_3970</name>
</gene>
<dbReference type="Pfam" id="PF03305">
    <property type="entry name" value="Lipoprotein_X"/>
    <property type="match status" value="1"/>
</dbReference>
<feature type="chain" id="PRO_5033033591" evidence="3">
    <location>
        <begin position="26"/>
        <end position="850"/>
    </location>
</feature>
<keyword evidence="7" id="KW-1185">Reference proteome</keyword>
<dbReference type="InterPro" id="IPR054825">
    <property type="entry name" value="P68-like"/>
</dbReference>
<dbReference type="NCBIfam" id="NF045826">
    <property type="entry name" value="lipo_P68"/>
    <property type="match status" value="1"/>
</dbReference>
<accession>A0A809S8Y3</accession>